<evidence type="ECO:0000313" key="12">
    <source>
        <dbReference type="Proteomes" id="UP000215335"/>
    </source>
</evidence>
<feature type="transmembrane region" description="Helical" evidence="10">
    <location>
        <begin position="180"/>
        <end position="203"/>
    </location>
</feature>
<dbReference type="PANTHER" id="PTHR21137">
    <property type="entry name" value="ODORANT RECEPTOR"/>
    <property type="match status" value="1"/>
</dbReference>
<reference evidence="11 12" key="1">
    <citation type="journal article" date="2017" name="Curr. Biol.">
        <title>The Evolution of Venom by Co-option of Single-Copy Genes.</title>
        <authorList>
            <person name="Martinson E.O."/>
            <person name="Mrinalini"/>
            <person name="Kelkar Y.D."/>
            <person name="Chang C.H."/>
            <person name="Werren J.H."/>
        </authorList>
    </citation>
    <scope>NUCLEOTIDE SEQUENCE [LARGE SCALE GENOMIC DNA]</scope>
    <source>
        <strain evidence="11 12">Alberta</strain>
        <tissue evidence="11">Whole body</tissue>
    </source>
</reference>
<feature type="transmembrane region" description="Helical" evidence="10">
    <location>
        <begin position="305"/>
        <end position="324"/>
    </location>
</feature>
<feature type="transmembrane region" description="Helical" evidence="10">
    <location>
        <begin position="68"/>
        <end position="88"/>
    </location>
</feature>
<sequence length="400" mass="46299">MSKSKRLEIFESDYYRMYTNALRLIGLWPFECTYRQRFIRFFIIILLITFTILQGIRLYEEFGQNLDVVLELVGSITYFTGCILKYIVTIQTQSTLQFLYEQIQSHWEIVTNRERRILEQSANDSQFFTKLYMGAAYGALIVYVSAPIIVPNVLDIIIPLNESREKTFPYFIEYFIDTEVYYYQLMAHGTLCFTISVLVYVSIDTMYATCSQHLCSLFDVVEYRLEEAAKTDSKMNVNLDLNGNDKNIYKLLNEAIVLHQNSLEFALFIENTYASCFLPVLGLYLATIVIVAVDIVINLGDMNQIIRLSILYFAFSFHVFFNCVPGQKIHDKSVSIMNSAYFSEWYNLPLDARKLIQIIIHRSSNPCQFTAGGMVVLNVENFIAIMKSSLSYITVLSSIR</sequence>
<feature type="transmembrane region" description="Helical" evidence="10">
    <location>
        <begin position="38"/>
        <end position="56"/>
    </location>
</feature>
<organism evidence="11 12">
    <name type="scientific">Trichomalopsis sarcophagae</name>
    <dbReference type="NCBI Taxonomy" id="543379"/>
    <lineage>
        <taxon>Eukaryota</taxon>
        <taxon>Metazoa</taxon>
        <taxon>Ecdysozoa</taxon>
        <taxon>Arthropoda</taxon>
        <taxon>Hexapoda</taxon>
        <taxon>Insecta</taxon>
        <taxon>Pterygota</taxon>
        <taxon>Neoptera</taxon>
        <taxon>Endopterygota</taxon>
        <taxon>Hymenoptera</taxon>
        <taxon>Apocrita</taxon>
        <taxon>Proctotrupomorpha</taxon>
        <taxon>Chalcidoidea</taxon>
        <taxon>Pteromalidae</taxon>
        <taxon>Pteromalinae</taxon>
        <taxon>Trichomalopsis</taxon>
    </lineage>
</organism>
<dbReference type="Pfam" id="PF02949">
    <property type="entry name" value="7tm_6"/>
    <property type="match status" value="1"/>
</dbReference>
<comment type="similarity">
    <text evidence="10">Belongs to the insect chemoreceptor superfamily. Heteromeric odorant receptor channel (TC 1.A.69) family.</text>
</comment>
<proteinExistence type="inferred from homology"/>
<dbReference type="GO" id="GO:0007165">
    <property type="term" value="P:signal transduction"/>
    <property type="evidence" value="ECO:0007669"/>
    <property type="project" value="UniProtKB-KW"/>
</dbReference>
<evidence type="ECO:0000256" key="10">
    <source>
        <dbReference type="RuleBase" id="RU351113"/>
    </source>
</evidence>
<comment type="subcellular location">
    <subcellularLocation>
        <location evidence="1 10">Cell membrane</location>
        <topology evidence="1 10">Multi-pass membrane protein</topology>
    </subcellularLocation>
</comment>
<evidence type="ECO:0000256" key="5">
    <source>
        <dbReference type="ARBA" id="ARBA00022725"/>
    </source>
</evidence>
<dbReference type="EMBL" id="NNAY01000419">
    <property type="protein sequence ID" value="OXU28528.1"/>
    <property type="molecule type" value="Genomic_DNA"/>
</dbReference>
<keyword evidence="7 10" id="KW-0472">Membrane</keyword>
<dbReference type="Proteomes" id="UP000215335">
    <property type="component" value="Unassembled WGS sequence"/>
</dbReference>
<gene>
    <name evidence="11" type="ORF">TSAR_008973</name>
</gene>
<keyword evidence="9 10" id="KW-0807">Transducer</keyword>
<keyword evidence="4 10" id="KW-0812">Transmembrane</keyword>
<dbReference type="GO" id="GO:0004984">
    <property type="term" value="F:olfactory receptor activity"/>
    <property type="evidence" value="ECO:0007669"/>
    <property type="project" value="InterPro"/>
</dbReference>
<dbReference type="STRING" id="543379.A0A232FDH1"/>
<evidence type="ECO:0000256" key="2">
    <source>
        <dbReference type="ARBA" id="ARBA00022475"/>
    </source>
</evidence>
<keyword evidence="2" id="KW-1003">Cell membrane</keyword>
<feature type="transmembrane region" description="Helical" evidence="10">
    <location>
        <begin position="135"/>
        <end position="160"/>
    </location>
</feature>
<protein>
    <recommendedName>
        <fullName evidence="10">Odorant receptor</fullName>
    </recommendedName>
</protein>
<dbReference type="AlphaFoldDB" id="A0A232FDH1"/>
<keyword evidence="5 10" id="KW-0552">Olfaction</keyword>
<keyword evidence="6 10" id="KW-1133">Transmembrane helix</keyword>
<dbReference type="GO" id="GO:0005886">
    <property type="term" value="C:plasma membrane"/>
    <property type="evidence" value="ECO:0007669"/>
    <property type="project" value="UniProtKB-SubCell"/>
</dbReference>
<evidence type="ECO:0000256" key="3">
    <source>
        <dbReference type="ARBA" id="ARBA00022606"/>
    </source>
</evidence>
<evidence type="ECO:0000313" key="11">
    <source>
        <dbReference type="EMBL" id="OXU28528.1"/>
    </source>
</evidence>
<evidence type="ECO:0000256" key="4">
    <source>
        <dbReference type="ARBA" id="ARBA00022692"/>
    </source>
</evidence>
<keyword evidence="8 10" id="KW-0675">Receptor</keyword>
<comment type="caution">
    <text evidence="11">The sequence shown here is derived from an EMBL/GenBank/DDBJ whole genome shotgun (WGS) entry which is preliminary data.</text>
</comment>
<evidence type="ECO:0000256" key="6">
    <source>
        <dbReference type="ARBA" id="ARBA00022989"/>
    </source>
</evidence>
<name>A0A232FDH1_9HYME</name>
<evidence type="ECO:0000256" key="8">
    <source>
        <dbReference type="ARBA" id="ARBA00023170"/>
    </source>
</evidence>
<dbReference type="InterPro" id="IPR004117">
    <property type="entry name" value="7tm6_olfct_rcpt"/>
</dbReference>
<evidence type="ECO:0000256" key="7">
    <source>
        <dbReference type="ARBA" id="ARBA00023136"/>
    </source>
</evidence>
<evidence type="ECO:0000256" key="9">
    <source>
        <dbReference type="ARBA" id="ARBA00023224"/>
    </source>
</evidence>
<dbReference type="OrthoDB" id="6617147at2759"/>
<keyword evidence="12" id="KW-1185">Reference proteome</keyword>
<comment type="caution">
    <text evidence="10">Lacks conserved residue(s) required for the propagation of feature annotation.</text>
</comment>
<accession>A0A232FDH1</accession>
<keyword evidence="3 10" id="KW-0716">Sensory transduction</keyword>
<evidence type="ECO:0000256" key="1">
    <source>
        <dbReference type="ARBA" id="ARBA00004651"/>
    </source>
</evidence>
<feature type="transmembrane region" description="Helical" evidence="10">
    <location>
        <begin position="276"/>
        <end position="299"/>
    </location>
</feature>
<dbReference type="GO" id="GO:0005549">
    <property type="term" value="F:odorant binding"/>
    <property type="evidence" value="ECO:0007669"/>
    <property type="project" value="InterPro"/>
</dbReference>
<dbReference type="PANTHER" id="PTHR21137:SF35">
    <property type="entry name" value="ODORANT RECEPTOR 19A-RELATED"/>
    <property type="match status" value="1"/>
</dbReference>